<dbReference type="SUPFAM" id="SSF51412">
    <property type="entry name" value="Inosine monophosphate dehydrogenase (IMPDH)"/>
    <property type="match status" value="1"/>
</dbReference>
<evidence type="ECO:0000313" key="6">
    <source>
        <dbReference type="Proteomes" id="UP000245216"/>
    </source>
</evidence>
<dbReference type="EMBL" id="QEXO01000001">
    <property type="protein sequence ID" value="PWE15848.1"/>
    <property type="molecule type" value="Genomic_DNA"/>
</dbReference>
<dbReference type="STRING" id="511.UZ73_01380"/>
<dbReference type="RefSeq" id="WP_042481167.1">
    <property type="nucleotide sequence ID" value="NZ_CAXOJJ010000006.1"/>
</dbReference>
<keyword evidence="1" id="KW-0285">Flavoprotein</keyword>
<evidence type="ECO:0000313" key="5">
    <source>
        <dbReference type="EMBL" id="WBM36642.1"/>
    </source>
</evidence>
<dbReference type="KEGG" id="afa:UZ73_01380"/>
<keyword evidence="3" id="KW-0560">Oxidoreductase</keyword>
<sequence length="382" mass="41372">MSLKGKLLLPIVQGGMGVGISASRLAGTVAALGGLGTISSVDLRRHHEDLMDSTGGDVEKGVVDAANLQALDREINRARERSGGNGGIAVNIMKAVSQYPEYVRQSCESGADAVVVGAGLPLDLPELVQDHPKVALIPILSDVRGVTLLVKKWLRRKRLPDAVVLENPRYAAGHLGAADDQSLNKPEYAFQRVLEGCRALFRELGLEAERIPLIAAGGIHRPEQLRQLIDWGADGVQMGTAFAVTEEGDAHENFKRVLLDAEPKDIVTFMSVAGLPARAVRTPWLDAYLHKEQKLQSVARERACTEGFDCLAHCGLRDGVQRHGQFCIDRQLAYALKGDVERGLFFRSSEALPFGKAMKSVRELMDYMLNGRSKTPGVVPAG</sequence>
<evidence type="ECO:0000256" key="3">
    <source>
        <dbReference type="ARBA" id="ARBA00023002"/>
    </source>
</evidence>
<accession>A0A0S2JM42</accession>
<dbReference type="InterPro" id="IPR004136">
    <property type="entry name" value="NMO"/>
</dbReference>
<dbReference type="Proteomes" id="UP001211866">
    <property type="component" value="Chromosome"/>
</dbReference>
<accession>A0A0M7CXT8</accession>
<gene>
    <name evidence="4" type="ORF">DF183_03720</name>
    <name evidence="5" type="ORF">M2J83_12525</name>
</gene>
<name>A0A0M7CXT8_ALCFA</name>
<evidence type="ECO:0000313" key="7">
    <source>
        <dbReference type="Proteomes" id="UP001211866"/>
    </source>
</evidence>
<evidence type="ECO:0000313" key="4">
    <source>
        <dbReference type="EMBL" id="PWE15848.1"/>
    </source>
</evidence>
<protein>
    <submittedName>
        <fullName evidence="4 5">Nitronate monooxygenase</fullName>
    </submittedName>
</protein>
<dbReference type="Pfam" id="PF03060">
    <property type="entry name" value="NMO"/>
    <property type="match status" value="1"/>
</dbReference>
<dbReference type="Proteomes" id="UP000245216">
    <property type="component" value="Unassembled WGS sequence"/>
</dbReference>
<proteinExistence type="predicted"/>
<dbReference type="GeneID" id="29369101"/>
<dbReference type="InterPro" id="IPR013785">
    <property type="entry name" value="Aldolase_TIM"/>
</dbReference>
<keyword evidence="4" id="KW-0503">Monooxygenase</keyword>
<dbReference type="PANTHER" id="PTHR32332">
    <property type="entry name" value="2-NITROPROPANE DIOXYGENASE"/>
    <property type="match status" value="1"/>
</dbReference>
<evidence type="ECO:0000256" key="2">
    <source>
        <dbReference type="ARBA" id="ARBA00022643"/>
    </source>
</evidence>
<dbReference type="GO" id="GO:0018580">
    <property type="term" value="F:nitronate monooxygenase activity"/>
    <property type="evidence" value="ECO:0007669"/>
    <property type="project" value="InterPro"/>
</dbReference>
<organism evidence="4 6">
    <name type="scientific">Alcaligenes faecalis</name>
    <dbReference type="NCBI Taxonomy" id="511"/>
    <lineage>
        <taxon>Bacteria</taxon>
        <taxon>Pseudomonadati</taxon>
        <taxon>Pseudomonadota</taxon>
        <taxon>Betaproteobacteria</taxon>
        <taxon>Burkholderiales</taxon>
        <taxon>Alcaligenaceae</taxon>
        <taxon>Alcaligenes</taxon>
    </lineage>
</organism>
<dbReference type="EMBL" id="CP096916">
    <property type="protein sequence ID" value="WBM36642.1"/>
    <property type="molecule type" value="Genomic_DNA"/>
</dbReference>
<dbReference type="PANTHER" id="PTHR32332:SF18">
    <property type="entry name" value="2-NITROPROPANE DIOXYGENASE"/>
    <property type="match status" value="1"/>
</dbReference>
<keyword evidence="2" id="KW-0288">FMN</keyword>
<dbReference type="AlphaFoldDB" id="A0A0M7CXT8"/>
<reference evidence="5 7" key="3">
    <citation type="submission" date="2022-05" db="EMBL/GenBank/DDBJ databases">
        <title>Complete sequence of strain NY11312.</title>
        <authorList>
            <person name="Zhou D."/>
        </authorList>
    </citation>
    <scope>NUCLEOTIDE SEQUENCE [LARGE SCALE GENOMIC DNA]</scope>
    <source>
        <strain evidence="5 7">NY11312</strain>
    </source>
</reference>
<reference evidence="4 6" key="2">
    <citation type="submission" date="2018-05" db="EMBL/GenBank/DDBJ databases">
        <authorList>
            <person name="Lanie J.A."/>
            <person name="Ng W.-L."/>
            <person name="Kazmierczak K.M."/>
            <person name="Andrzejewski T.M."/>
            <person name="Davidsen T.M."/>
            <person name="Wayne K.J."/>
            <person name="Tettelin H."/>
            <person name="Glass J.I."/>
            <person name="Rusch D."/>
            <person name="Podicherti R."/>
            <person name="Tsui H.-C.T."/>
            <person name="Winkler M.E."/>
        </authorList>
    </citation>
    <scope>NUCLEOTIDE SEQUENCE [LARGE SCALE GENOMIC DNA]</scope>
    <source>
        <strain evidence="4 6">YBY</strain>
    </source>
</reference>
<dbReference type="CDD" id="cd04730">
    <property type="entry name" value="NPD_like"/>
    <property type="match status" value="1"/>
</dbReference>
<dbReference type="OrthoDB" id="9778912at2"/>
<keyword evidence="7" id="KW-1185">Reference proteome</keyword>
<evidence type="ECO:0000256" key="1">
    <source>
        <dbReference type="ARBA" id="ARBA00022630"/>
    </source>
</evidence>
<reference evidence="4 6" key="1">
    <citation type="submission" date="2018-05" db="EMBL/GenBank/DDBJ databases">
        <title>Genome Sequence of an Efficient Indole-Degrading Bacterium, Alcaligenes sp.YBY.</title>
        <authorList>
            <person name="Yang B."/>
        </authorList>
    </citation>
    <scope>NUCLEOTIDE SEQUENCE [LARGE SCALE GENOMIC DNA]</scope>
    <source>
        <strain evidence="4 6">YBY</strain>
    </source>
</reference>
<dbReference type="Gene3D" id="3.20.20.70">
    <property type="entry name" value="Aldolase class I"/>
    <property type="match status" value="1"/>
</dbReference>